<dbReference type="PANTHER" id="PTHR35358">
    <property type="entry name" value="OS06G0711100 PROTEIN"/>
    <property type="match status" value="1"/>
</dbReference>
<evidence type="ECO:0000313" key="2">
    <source>
        <dbReference type="Proteomes" id="UP000189701"/>
    </source>
</evidence>
<dbReference type="Proteomes" id="UP000189701">
    <property type="component" value="Unplaced"/>
</dbReference>
<dbReference type="RefSeq" id="XP_009778995.1">
    <property type="nucleotide sequence ID" value="XM_009780693.1"/>
</dbReference>
<feature type="region of interest" description="Disordered" evidence="1">
    <location>
        <begin position="158"/>
        <end position="181"/>
    </location>
</feature>
<feature type="region of interest" description="Disordered" evidence="1">
    <location>
        <begin position="1"/>
        <end position="22"/>
    </location>
</feature>
<protein>
    <submittedName>
        <fullName evidence="3">Uncharacterized protein LOC104228253</fullName>
    </submittedName>
</protein>
<proteinExistence type="predicted"/>
<accession>A0A1U7WXN8</accession>
<reference evidence="3" key="2">
    <citation type="submission" date="2025-08" db="UniProtKB">
        <authorList>
            <consortium name="RefSeq"/>
        </authorList>
    </citation>
    <scope>IDENTIFICATION</scope>
    <source>
        <tissue evidence="3">Leaf</tissue>
    </source>
</reference>
<organism evidence="2 3">
    <name type="scientific">Nicotiana sylvestris</name>
    <name type="common">Wood tobacco</name>
    <name type="synonym">South American tobacco</name>
    <dbReference type="NCBI Taxonomy" id="4096"/>
    <lineage>
        <taxon>Eukaryota</taxon>
        <taxon>Viridiplantae</taxon>
        <taxon>Streptophyta</taxon>
        <taxon>Embryophyta</taxon>
        <taxon>Tracheophyta</taxon>
        <taxon>Spermatophyta</taxon>
        <taxon>Magnoliopsida</taxon>
        <taxon>eudicotyledons</taxon>
        <taxon>Gunneridae</taxon>
        <taxon>Pentapetalae</taxon>
        <taxon>asterids</taxon>
        <taxon>lamiids</taxon>
        <taxon>Solanales</taxon>
        <taxon>Solanaceae</taxon>
        <taxon>Nicotianoideae</taxon>
        <taxon>Nicotianeae</taxon>
        <taxon>Nicotiana</taxon>
    </lineage>
</organism>
<dbReference type="OrthoDB" id="1096033at2759"/>
<dbReference type="InterPro" id="IPR007942">
    <property type="entry name" value="PLipase-like"/>
</dbReference>
<reference evidence="2" key="1">
    <citation type="journal article" date="2013" name="Genome Biol.">
        <title>Reference genomes and transcriptomes of Nicotiana sylvestris and Nicotiana tomentosiformis.</title>
        <authorList>
            <person name="Sierro N."/>
            <person name="Battey J.N."/>
            <person name="Ouadi S."/>
            <person name="Bovet L."/>
            <person name="Goepfert S."/>
            <person name="Bakaher N."/>
            <person name="Peitsch M.C."/>
            <person name="Ivanov N.V."/>
        </authorList>
    </citation>
    <scope>NUCLEOTIDE SEQUENCE [LARGE SCALE GENOMIC DNA]</scope>
</reference>
<gene>
    <name evidence="3" type="primary">LOC104228253</name>
</gene>
<dbReference type="Pfam" id="PF05278">
    <property type="entry name" value="PEARLI-4"/>
    <property type="match status" value="1"/>
</dbReference>
<name>A0A1U7WXN8_NICSY</name>
<evidence type="ECO:0000256" key="1">
    <source>
        <dbReference type="SAM" id="MobiDB-lite"/>
    </source>
</evidence>
<keyword evidence="2" id="KW-1185">Reference proteome</keyword>
<evidence type="ECO:0000313" key="3">
    <source>
        <dbReference type="RefSeq" id="XP_009778995.1"/>
    </source>
</evidence>
<sequence length="225" mass="24996">MVLNANATEPESGSSQSGAHPTKTMSLNLTRMAALMNDYSSDADEVGSQPAHLSVVVNGYRVKEEAAPVLQKIFLKYGDIAKNSSFSSVNISSSLLELVCDIYKKLEETDNFRSINPKELQSMLDEVRDLESANLDVGWLSQRLNDISQAKQLVKDSRKLKEAKTRNPAGMETSKKELEEMKSGPLVLQHAMFCKKESAKKRMSLALRVVKMKGSCSSLKIRRPR</sequence>
<dbReference type="eggNOG" id="ENOG502SBCN">
    <property type="taxonomic scope" value="Eukaryota"/>
</dbReference>
<dbReference type="STRING" id="4096.A0A1U7WXN8"/>
<dbReference type="AlphaFoldDB" id="A0A1U7WXN8"/>
<dbReference type="PANTHER" id="PTHR35358:SF10">
    <property type="entry name" value="PLANT PHOSPHOLIPASE-LIKE PROTEIN"/>
    <property type="match status" value="1"/>
</dbReference>